<protein>
    <submittedName>
        <fullName evidence="7">Protein kinase</fullName>
    </submittedName>
</protein>
<feature type="region of interest" description="Disordered" evidence="5">
    <location>
        <begin position="286"/>
        <end position="314"/>
    </location>
</feature>
<feature type="compositionally biased region" description="Low complexity" evidence="5">
    <location>
        <begin position="395"/>
        <end position="424"/>
    </location>
</feature>
<gene>
    <name evidence="7" type="ORF">POL67_24870</name>
</gene>
<dbReference type="Gene3D" id="3.30.200.20">
    <property type="entry name" value="Phosphorylase Kinase, domain 1"/>
    <property type="match status" value="1"/>
</dbReference>
<evidence type="ECO:0000259" key="6">
    <source>
        <dbReference type="PROSITE" id="PS50011"/>
    </source>
</evidence>
<dbReference type="SMART" id="SM00220">
    <property type="entry name" value="S_TKc"/>
    <property type="match status" value="1"/>
</dbReference>
<feature type="domain" description="Protein kinase" evidence="6">
    <location>
        <begin position="11"/>
        <end position="275"/>
    </location>
</feature>
<dbReference type="Proteomes" id="UP001221411">
    <property type="component" value="Unassembled WGS sequence"/>
</dbReference>
<keyword evidence="8" id="KW-1185">Reference proteome</keyword>
<dbReference type="SUPFAM" id="SSF56112">
    <property type="entry name" value="Protein kinase-like (PK-like)"/>
    <property type="match status" value="1"/>
</dbReference>
<dbReference type="InterPro" id="IPR008271">
    <property type="entry name" value="Ser/Thr_kinase_AS"/>
</dbReference>
<dbReference type="PANTHER" id="PTHR43289">
    <property type="entry name" value="MITOGEN-ACTIVATED PROTEIN KINASE KINASE KINASE 20-RELATED"/>
    <property type="match status" value="1"/>
</dbReference>
<dbReference type="GO" id="GO:0016301">
    <property type="term" value="F:kinase activity"/>
    <property type="evidence" value="ECO:0007669"/>
    <property type="project" value="UniProtKB-KW"/>
</dbReference>
<dbReference type="InterPro" id="IPR011009">
    <property type="entry name" value="Kinase-like_dom_sf"/>
</dbReference>
<evidence type="ECO:0000256" key="3">
    <source>
        <dbReference type="ARBA" id="ARBA00022777"/>
    </source>
</evidence>
<feature type="compositionally biased region" description="Pro residues" evidence="5">
    <location>
        <begin position="369"/>
        <end position="379"/>
    </location>
</feature>
<keyword evidence="1" id="KW-0808">Transferase</keyword>
<sequence>MNSGDIIASRYVLERPLAKGGMGAVWVARHVELDVRVALKVMAPEHADTFFARDRFQREARACAQIQHPHVVAVHDYGVADDVPFLVMELLQGEDLQSCLTREGRLSLPAAIAVTLPVCKGLRRAHELGIIHRDIKPSNVFLARQGEDVVVKILDFGVARITHDLSGQTTHTGVLLGSPSYMSPEQARGRRVDARSDLWSLAVVLYECLTGRTPFGSQALGELLLELCTEPIPPPTTLMPDLPAVVDPFFARALARNPDERFQNAEAFAEALTLLRSGMPNLTLGPSSGMERDPAAPEVSLSQTPPPAYTPTAPGVATTIGRSRPRAAKLALGIVVPVVLGLGALAAYRLSSPEAPLEPVVAAPAEPLATPPPEIPAPTPSASVTVAPPETITLPHAAPSAVPSPDAPRTSRRAPAPRATSKRPSPAPPVPTRDPTFGF</sequence>
<dbReference type="Gene3D" id="1.10.510.10">
    <property type="entry name" value="Transferase(Phosphotransferase) domain 1"/>
    <property type="match status" value="1"/>
</dbReference>
<evidence type="ECO:0000313" key="7">
    <source>
        <dbReference type="EMBL" id="MDC0744588.1"/>
    </source>
</evidence>
<accession>A0ABT5ETS6</accession>
<keyword evidence="2" id="KW-0547">Nucleotide-binding</keyword>
<keyword evidence="3 7" id="KW-0418">Kinase</keyword>
<evidence type="ECO:0000313" key="8">
    <source>
        <dbReference type="Proteomes" id="UP001221411"/>
    </source>
</evidence>
<organism evidence="7 8">
    <name type="scientific">Polyangium mundeleinium</name>
    <dbReference type="NCBI Taxonomy" id="2995306"/>
    <lineage>
        <taxon>Bacteria</taxon>
        <taxon>Pseudomonadati</taxon>
        <taxon>Myxococcota</taxon>
        <taxon>Polyangia</taxon>
        <taxon>Polyangiales</taxon>
        <taxon>Polyangiaceae</taxon>
        <taxon>Polyangium</taxon>
    </lineage>
</organism>
<reference evidence="7 8" key="1">
    <citation type="submission" date="2022-11" db="EMBL/GenBank/DDBJ databases">
        <title>Minimal conservation of predation-associated metabolite biosynthetic gene clusters underscores biosynthetic potential of Myxococcota including descriptions for ten novel species: Archangium lansinium sp. nov., Myxococcus landrumus sp. nov., Nannocystis bai.</title>
        <authorList>
            <person name="Ahearne A."/>
            <person name="Stevens C."/>
            <person name="Dowd S."/>
        </authorList>
    </citation>
    <scope>NUCLEOTIDE SEQUENCE [LARGE SCALE GENOMIC DNA]</scope>
    <source>
        <strain evidence="7 8">RJM3</strain>
    </source>
</reference>
<evidence type="ECO:0000256" key="2">
    <source>
        <dbReference type="ARBA" id="ARBA00022741"/>
    </source>
</evidence>
<comment type="caution">
    <text evidence="7">The sequence shown here is derived from an EMBL/GenBank/DDBJ whole genome shotgun (WGS) entry which is preliminary data.</text>
</comment>
<dbReference type="PROSITE" id="PS00108">
    <property type="entry name" value="PROTEIN_KINASE_ST"/>
    <property type="match status" value="1"/>
</dbReference>
<feature type="region of interest" description="Disordered" evidence="5">
    <location>
        <begin position="368"/>
        <end position="439"/>
    </location>
</feature>
<dbReference type="PROSITE" id="PS50011">
    <property type="entry name" value="PROTEIN_KINASE_DOM"/>
    <property type="match status" value="1"/>
</dbReference>
<evidence type="ECO:0000256" key="5">
    <source>
        <dbReference type="SAM" id="MobiDB-lite"/>
    </source>
</evidence>
<evidence type="ECO:0000256" key="1">
    <source>
        <dbReference type="ARBA" id="ARBA00022679"/>
    </source>
</evidence>
<proteinExistence type="predicted"/>
<dbReference type="PANTHER" id="PTHR43289:SF6">
    <property type="entry name" value="SERINE_THREONINE-PROTEIN KINASE NEKL-3"/>
    <property type="match status" value="1"/>
</dbReference>
<name>A0ABT5ETS6_9BACT</name>
<keyword evidence="4" id="KW-0067">ATP-binding</keyword>
<dbReference type="InterPro" id="IPR000719">
    <property type="entry name" value="Prot_kinase_dom"/>
</dbReference>
<dbReference type="CDD" id="cd14014">
    <property type="entry name" value="STKc_PknB_like"/>
    <property type="match status" value="1"/>
</dbReference>
<dbReference type="RefSeq" id="WP_271921257.1">
    <property type="nucleotide sequence ID" value="NZ_JAQNDO010000001.1"/>
</dbReference>
<evidence type="ECO:0000256" key="4">
    <source>
        <dbReference type="ARBA" id="ARBA00022840"/>
    </source>
</evidence>
<dbReference type="Pfam" id="PF00069">
    <property type="entry name" value="Pkinase"/>
    <property type="match status" value="1"/>
</dbReference>
<dbReference type="EMBL" id="JAQNDO010000001">
    <property type="protein sequence ID" value="MDC0744588.1"/>
    <property type="molecule type" value="Genomic_DNA"/>
</dbReference>